<dbReference type="EMBL" id="LR796175">
    <property type="protein sequence ID" value="CAB4123839.1"/>
    <property type="molecule type" value="Genomic_DNA"/>
</dbReference>
<protein>
    <submittedName>
        <fullName evidence="1">Uncharacterized protein</fullName>
    </submittedName>
</protein>
<gene>
    <name evidence="1" type="ORF">UFOVP45_37</name>
</gene>
<evidence type="ECO:0000313" key="1">
    <source>
        <dbReference type="EMBL" id="CAB4123839.1"/>
    </source>
</evidence>
<name>A0A6J5KUL5_9CAUD</name>
<accession>A0A6J5KUL5</accession>
<sequence length="215" mass="24282">MTFILSEDKAIRERLQTVTVTDQKAEGEGTPRQVGVWFGQPDQELRTQNYPYITIDLINIQRDAVREMRMDYHAPTYLQPEGLAANQHYVLADNVPVNLTYQITTYARHPRHDRQILSQLMGQTLPLRFGSLNIDDNTVRRLDVLSISKRDTVEAAKRLFVNAVTVQVSSEIPQGTLETLYQVSEVHIDNPTPENAGGRNGFPYFSGVGPDIITA</sequence>
<proteinExistence type="predicted"/>
<organism evidence="1">
    <name type="scientific">uncultured Caudovirales phage</name>
    <dbReference type="NCBI Taxonomy" id="2100421"/>
    <lineage>
        <taxon>Viruses</taxon>
        <taxon>Duplodnaviria</taxon>
        <taxon>Heunggongvirae</taxon>
        <taxon>Uroviricota</taxon>
        <taxon>Caudoviricetes</taxon>
        <taxon>Peduoviridae</taxon>
        <taxon>Maltschvirus</taxon>
        <taxon>Maltschvirus maltsch</taxon>
    </lineage>
</organism>
<reference evidence="1" key="1">
    <citation type="submission" date="2020-04" db="EMBL/GenBank/DDBJ databases">
        <authorList>
            <person name="Chiriac C."/>
            <person name="Salcher M."/>
            <person name="Ghai R."/>
            <person name="Kavagutti S V."/>
        </authorList>
    </citation>
    <scope>NUCLEOTIDE SEQUENCE</scope>
</reference>